<dbReference type="eggNOG" id="KOG3912">
    <property type="taxonomic scope" value="Eukaryota"/>
</dbReference>
<dbReference type="STRING" id="7260.B4NA58"/>
<protein>
    <recommendedName>
        <fullName evidence="10">EamA domain-containing protein</fullName>
    </recommendedName>
</protein>
<organism evidence="8 9">
    <name type="scientific">Drosophila willistoni</name>
    <name type="common">Fruit fly</name>
    <dbReference type="NCBI Taxonomy" id="7260"/>
    <lineage>
        <taxon>Eukaryota</taxon>
        <taxon>Metazoa</taxon>
        <taxon>Ecdysozoa</taxon>
        <taxon>Arthropoda</taxon>
        <taxon>Hexapoda</taxon>
        <taxon>Insecta</taxon>
        <taxon>Pterygota</taxon>
        <taxon>Neoptera</taxon>
        <taxon>Endopterygota</taxon>
        <taxon>Diptera</taxon>
        <taxon>Brachycera</taxon>
        <taxon>Muscomorpha</taxon>
        <taxon>Ephydroidea</taxon>
        <taxon>Drosophilidae</taxon>
        <taxon>Drosophila</taxon>
        <taxon>Sophophora</taxon>
    </lineage>
</organism>
<feature type="transmembrane region" description="Helical" evidence="7">
    <location>
        <begin position="9"/>
        <end position="28"/>
    </location>
</feature>
<evidence type="ECO:0008006" key="10">
    <source>
        <dbReference type="Google" id="ProtNLM"/>
    </source>
</evidence>
<keyword evidence="3" id="KW-0762">Sugar transport</keyword>
<name>B4NA58_DROWI</name>
<comment type="similarity">
    <text evidence="2">Belongs to the nucleotide-sugar transporter family. SLC35A subfamily.</text>
</comment>
<comment type="subcellular location">
    <subcellularLocation>
        <location evidence="1">Membrane</location>
        <topology evidence="1">Multi-pass membrane protein</topology>
    </subcellularLocation>
</comment>
<dbReference type="PANTHER" id="PTHR13146:SF0">
    <property type="entry name" value="SOLUTE CARRIER FAMILY 35 MEMBER F6"/>
    <property type="match status" value="1"/>
</dbReference>
<dbReference type="KEGG" id="dwi:6647780"/>
<dbReference type="OrthoDB" id="29773at2759"/>
<dbReference type="Proteomes" id="UP000007798">
    <property type="component" value="Unassembled WGS sequence"/>
</dbReference>
<feature type="transmembrane region" description="Helical" evidence="7">
    <location>
        <begin position="135"/>
        <end position="152"/>
    </location>
</feature>
<evidence type="ECO:0000256" key="7">
    <source>
        <dbReference type="SAM" id="Phobius"/>
    </source>
</evidence>
<evidence type="ECO:0000256" key="5">
    <source>
        <dbReference type="ARBA" id="ARBA00022989"/>
    </source>
</evidence>
<feature type="transmembrane region" description="Helical" evidence="7">
    <location>
        <begin position="40"/>
        <end position="59"/>
    </location>
</feature>
<dbReference type="GO" id="GO:0000139">
    <property type="term" value="C:Golgi membrane"/>
    <property type="evidence" value="ECO:0007669"/>
    <property type="project" value="InterPro"/>
</dbReference>
<feature type="transmembrane region" description="Helical" evidence="7">
    <location>
        <begin position="253"/>
        <end position="274"/>
    </location>
</feature>
<evidence type="ECO:0000256" key="1">
    <source>
        <dbReference type="ARBA" id="ARBA00004141"/>
    </source>
</evidence>
<evidence type="ECO:0000313" key="8">
    <source>
        <dbReference type="EMBL" id="EDW80701.1"/>
    </source>
</evidence>
<feature type="transmembrane region" description="Helical" evidence="7">
    <location>
        <begin position="213"/>
        <end position="233"/>
    </location>
</feature>
<keyword evidence="9" id="KW-1185">Reference proteome</keyword>
<feature type="transmembrane region" description="Helical" evidence="7">
    <location>
        <begin position="110"/>
        <end position="128"/>
    </location>
</feature>
<keyword evidence="6 7" id="KW-0472">Membrane</keyword>
<dbReference type="AlphaFoldDB" id="B4NA58"/>
<feature type="transmembrane region" description="Helical" evidence="7">
    <location>
        <begin position="80"/>
        <end position="104"/>
    </location>
</feature>
<dbReference type="EMBL" id="CH964232">
    <property type="protein sequence ID" value="EDW80701.1"/>
    <property type="molecule type" value="Genomic_DNA"/>
</dbReference>
<dbReference type="Pfam" id="PF04142">
    <property type="entry name" value="Nuc_sug_transp"/>
    <property type="match status" value="1"/>
</dbReference>
<keyword evidence="3" id="KW-0813">Transport</keyword>
<keyword evidence="5 7" id="KW-1133">Transmembrane helix</keyword>
<accession>B4NA58</accession>
<dbReference type="PhylomeDB" id="B4NA58"/>
<gene>
    <name evidence="8" type="primary">Dwil\GK11673</name>
    <name evidence="8" type="ORF">Dwil_GK11673</name>
</gene>
<dbReference type="FunCoup" id="B4NA58">
    <property type="interactions" value="1281"/>
</dbReference>
<evidence type="ECO:0000256" key="4">
    <source>
        <dbReference type="ARBA" id="ARBA00022692"/>
    </source>
</evidence>
<evidence type="ECO:0000313" key="9">
    <source>
        <dbReference type="Proteomes" id="UP000007798"/>
    </source>
</evidence>
<dbReference type="OMA" id="RVEYDNQ"/>
<dbReference type="HOGENOM" id="CLU_025028_1_0_1"/>
<keyword evidence="4 7" id="KW-0812">Transmembrane</keyword>
<evidence type="ECO:0000256" key="2">
    <source>
        <dbReference type="ARBA" id="ARBA00009976"/>
    </source>
</evidence>
<evidence type="ECO:0000256" key="3">
    <source>
        <dbReference type="ARBA" id="ARBA00022597"/>
    </source>
</evidence>
<dbReference type="InterPro" id="IPR037185">
    <property type="entry name" value="EmrE-like"/>
</dbReference>
<dbReference type="PANTHER" id="PTHR13146">
    <property type="match status" value="1"/>
</dbReference>
<dbReference type="InParanoid" id="B4NA58"/>
<evidence type="ECO:0000256" key="6">
    <source>
        <dbReference type="ARBA" id="ARBA00023136"/>
    </source>
</evidence>
<dbReference type="InterPro" id="IPR007271">
    <property type="entry name" value="Nuc_sug_transpt"/>
</dbReference>
<dbReference type="GO" id="GO:0015165">
    <property type="term" value="F:pyrimidine nucleotide-sugar transmembrane transporter activity"/>
    <property type="evidence" value="ECO:0007669"/>
    <property type="project" value="InterPro"/>
</dbReference>
<reference evidence="8 9" key="1">
    <citation type="journal article" date="2007" name="Nature">
        <title>Evolution of genes and genomes on the Drosophila phylogeny.</title>
        <authorList>
            <consortium name="Drosophila 12 Genomes Consortium"/>
            <person name="Clark A.G."/>
            <person name="Eisen M.B."/>
            <person name="Smith D.R."/>
            <person name="Bergman C.M."/>
            <person name="Oliver B."/>
            <person name="Markow T.A."/>
            <person name="Kaufman T.C."/>
            <person name="Kellis M."/>
            <person name="Gelbart W."/>
            <person name="Iyer V.N."/>
            <person name="Pollard D.A."/>
            <person name="Sackton T.B."/>
            <person name="Larracuente A.M."/>
            <person name="Singh N.D."/>
            <person name="Abad J.P."/>
            <person name="Abt D.N."/>
            <person name="Adryan B."/>
            <person name="Aguade M."/>
            <person name="Akashi H."/>
            <person name="Anderson W.W."/>
            <person name="Aquadro C.F."/>
            <person name="Ardell D.H."/>
            <person name="Arguello R."/>
            <person name="Artieri C.G."/>
            <person name="Barbash D.A."/>
            <person name="Barker D."/>
            <person name="Barsanti P."/>
            <person name="Batterham P."/>
            <person name="Batzoglou S."/>
            <person name="Begun D."/>
            <person name="Bhutkar A."/>
            <person name="Blanco E."/>
            <person name="Bosak S.A."/>
            <person name="Bradley R.K."/>
            <person name="Brand A.D."/>
            <person name="Brent M.R."/>
            <person name="Brooks A.N."/>
            <person name="Brown R.H."/>
            <person name="Butlin R.K."/>
            <person name="Caggese C."/>
            <person name="Calvi B.R."/>
            <person name="Bernardo de Carvalho A."/>
            <person name="Caspi A."/>
            <person name="Castrezana S."/>
            <person name="Celniker S.E."/>
            <person name="Chang J.L."/>
            <person name="Chapple C."/>
            <person name="Chatterji S."/>
            <person name="Chinwalla A."/>
            <person name="Civetta A."/>
            <person name="Clifton S.W."/>
            <person name="Comeron J.M."/>
            <person name="Costello J.C."/>
            <person name="Coyne J.A."/>
            <person name="Daub J."/>
            <person name="David R.G."/>
            <person name="Delcher A.L."/>
            <person name="Delehaunty K."/>
            <person name="Do C.B."/>
            <person name="Ebling H."/>
            <person name="Edwards K."/>
            <person name="Eickbush T."/>
            <person name="Evans J.D."/>
            <person name="Filipski A."/>
            <person name="Findeiss S."/>
            <person name="Freyhult E."/>
            <person name="Fulton L."/>
            <person name="Fulton R."/>
            <person name="Garcia A.C."/>
            <person name="Gardiner A."/>
            <person name="Garfield D.A."/>
            <person name="Garvin B.E."/>
            <person name="Gibson G."/>
            <person name="Gilbert D."/>
            <person name="Gnerre S."/>
            <person name="Godfrey J."/>
            <person name="Good R."/>
            <person name="Gotea V."/>
            <person name="Gravely B."/>
            <person name="Greenberg A.J."/>
            <person name="Griffiths-Jones S."/>
            <person name="Gross S."/>
            <person name="Guigo R."/>
            <person name="Gustafson E.A."/>
            <person name="Haerty W."/>
            <person name="Hahn M.W."/>
            <person name="Halligan D.L."/>
            <person name="Halpern A.L."/>
            <person name="Halter G.M."/>
            <person name="Han M.V."/>
            <person name="Heger A."/>
            <person name="Hillier L."/>
            <person name="Hinrichs A.S."/>
            <person name="Holmes I."/>
            <person name="Hoskins R.A."/>
            <person name="Hubisz M.J."/>
            <person name="Hultmark D."/>
            <person name="Huntley M.A."/>
            <person name="Jaffe D.B."/>
            <person name="Jagadeeshan S."/>
            <person name="Jeck W.R."/>
            <person name="Johnson J."/>
            <person name="Jones C.D."/>
            <person name="Jordan W.C."/>
            <person name="Karpen G.H."/>
            <person name="Kataoka E."/>
            <person name="Keightley P.D."/>
            <person name="Kheradpour P."/>
            <person name="Kirkness E.F."/>
            <person name="Koerich L.B."/>
            <person name="Kristiansen K."/>
            <person name="Kudrna D."/>
            <person name="Kulathinal R.J."/>
            <person name="Kumar S."/>
            <person name="Kwok R."/>
            <person name="Lander E."/>
            <person name="Langley C.H."/>
            <person name="Lapoint R."/>
            <person name="Lazzaro B.P."/>
            <person name="Lee S.J."/>
            <person name="Levesque L."/>
            <person name="Li R."/>
            <person name="Lin C.F."/>
            <person name="Lin M.F."/>
            <person name="Lindblad-Toh K."/>
            <person name="Llopart A."/>
            <person name="Long M."/>
            <person name="Low L."/>
            <person name="Lozovsky E."/>
            <person name="Lu J."/>
            <person name="Luo M."/>
            <person name="Machado C.A."/>
            <person name="Makalowski W."/>
            <person name="Marzo M."/>
            <person name="Matsuda M."/>
            <person name="Matzkin L."/>
            <person name="McAllister B."/>
            <person name="McBride C.S."/>
            <person name="McKernan B."/>
            <person name="McKernan K."/>
            <person name="Mendez-Lago M."/>
            <person name="Minx P."/>
            <person name="Mollenhauer M.U."/>
            <person name="Montooth K."/>
            <person name="Mount S.M."/>
            <person name="Mu X."/>
            <person name="Myers E."/>
            <person name="Negre B."/>
            <person name="Newfeld S."/>
            <person name="Nielsen R."/>
            <person name="Noor M.A."/>
            <person name="O'Grady P."/>
            <person name="Pachter L."/>
            <person name="Papaceit M."/>
            <person name="Parisi M.J."/>
            <person name="Parisi M."/>
            <person name="Parts L."/>
            <person name="Pedersen J.S."/>
            <person name="Pesole G."/>
            <person name="Phillippy A.M."/>
            <person name="Ponting C.P."/>
            <person name="Pop M."/>
            <person name="Porcelli D."/>
            <person name="Powell J.R."/>
            <person name="Prohaska S."/>
            <person name="Pruitt K."/>
            <person name="Puig M."/>
            <person name="Quesneville H."/>
            <person name="Ram K.R."/>
            <person name="Rand D."/>
            <person name="Rasmussen M.D."/>
            <person name="Reed L.K."/>
            <person name="Reenan R."/>
            <person name="Reily A."/>
            <person name="Remington K.A."/>
            <person name="Rieger T.T."/>
            <person name="Ritchie M.G."/>
            <person name="Robin C."/>
            <person name="Rogers Y.H."/>
            <person name="Rohde C."/>
            <person name="Rozas J."/>
            <person name="Rubenfield M.J."/>
            <person name="Ruiz A."/>
            <person name="Russo S."/>
            <person name="Salzberg S.L."/>
            <person name="Sanchez-Gracia A."/>
            <person name="Saranga D.J."/>
            <person name="Sato H."/>
            <person name="Schaeffer S.W."/>
            <person name="Schatz M.C."/>
            <person name="Schlenke T."/>
            <person name="Schwartz R."/>
            <person name="Segarra C."/>
            <person name="Singh R.S."/>
            <person name="Sirot L."/>
            <person name="Sirota M."/>
            <person name="Sisneros N.B."/>
            <person name="Smith C.D."/>
            <person name="Smith T.F."/>
            <person name="Spieth J."/>
            <person name="Stage D.E."/>
            <person name="Stark A."/>
            <person name="Stephan W."/>
            <person name="Strausberg R.L."/>
            <person name="Strempel S."/>
            <person name="Sturgill D."/>
            <person name="Sutton G."/>
            <person name="Sutton G.G."/>
            <person name="Tao W."/>
            <person name="Teichmann S."/>
            <person name="Tobari Y.N."/>
            <person name="Tomimura Y."/>
            <person name="Tsolas J.M."/>
            <person name="Valente V.L."/>
            <person name="Venter E."/>
            <person name="Venter J.C."/>
            <person name="Vicario S."/>
            <person name="Vieira F.G."/>
            <person name="Vilella A.J."/>
            <person name="Villasante A."/>
            <person name="Walenz B."/>
            <person name="Wang J."/>
            <person name="Wasserman M."/>
            <person name="Watts T."/>
            <person name="Wilson D."/>
            <person name="Wilson R.K."/>
            <person name="Wing R.A."/>
            <person name="Wolfner M.F."/>
            <person name="Wong A."/>
            <person name="Wong G.K."/>
            <person name="Wu C.I."/>
            <person name="Wu G."/>
            <person name="Yamamoto D."/>
            <person name="Yang H.P."/>
            <person name="Yang S.P."/>
            <person name="Yorke J.A."/>
            <person name="Yoshida K."/>
            <person name="Zdobnov E."/>
            <person name="Zhang P."/>
            <person name="Zhang Y."/>
            <person name="Zimin A.V."/>
            <person name="Baldwin J."/>
            <person name="Abdouelleil A."/>
            <person name="Abdulkadir J."/>
            <person name="Abebe A."/>
            <person name="Abera B."/>
            <person name="Abreu J."/>
            <person name="Acer S.C."/>
            <person name="Aftuck L."/>
            <person name="Alexander A."/>
            <person name="An P."/>
            <person name="Anderson E."/>
            <person name="Anderson S."/>
            <person name="Arachi H."/>
            <person name="Azer M."/>
            <person name="Bachantsang P."/>
            <person name="Barry A."/>
            <person name="Bayul T."/>
            <person name="Berlin A."/>
            <person name="Bessette D."/>
            <person name="Bloom T."/>
            <person name="Blye J."/>
            <person name="Boguslavskiy L."/>
            <person name="Bonnet C."/>
            <person name="Boukhgalter B."/>
            <person name="Bourzgui I."/>
            <person name="Brown A."/>
            <person name="Cahill P."/>
            <person name="Channer S."/>
            <person name="Cheshatsang Y."/>
            <person name="Chuda L."/>
            <person name="Citroen M."/>
            <person name="Collymore A."/>
            <person name="Cooke P."/>
            <person name="Costello M."/>
            <person name="D'Aco K."/>
            <person name="Daza R."/>
            <person name="De Haan G."/>
            <person name="DeGray S."/>
            <person name="DeMaso C."/>
            <person name="Dhargay N."/>
            <person name="Dooley K."/>
            <person name="Dooley E."/>
            <person name="Doricent M."/>
            <person name="Dorje P."/>
            <person name="Dorjee K."/>
            <person name="Dupes A."/>
            <person name="Elong R."/>
            <person name="Falk J."/>
            <person name="Farina A."/>
            <person name="Faro S."/>
            <person name="Ferguson D."/>
            <person name="Fisher S."/>
            <person name="Foley C.D."/>
            <person name="Franke A."/>
            <person name="Friedrich D."/>
            <person name="Gadbois L."/>
            <person name="Gearin G."/>
            <person name="Gearin C.R."/>
            <person name="Giannoukos G."/>
            <person name="Goode T."/>
            <person name="Graham J."/>
            <person name="Grandbois E."/>
            <person name="Grewal S."/>
            <person name="Gyaltsen K."/>
            <person name="Hafez N."/>
            <person name="Hagos B."/>
            <person name="Hall J."/>
            <person name="Henson C."/>
            <person name="Hollinger A."/>
            <person name="Honan T."/>
            <person name="Huard M.D."/>
            <person name="Hughes L."/>
            <person name="Hurhula B."/>
            <person name="Husby M.E."/>
            <person name="Kamat A."/>
            <person name="Kanga B."/>
            <person name="Kashin S."/>
            <person name="Khazanovich D."/>
            <person name="Kisner P."/>
            <person name="Lance K."/>
            <person name="Lara M."/>
            <person name="Lee W."/>
            <person name="Lennon N."/>
            <person name="Letendre F."/>
            <person name="LeVine R."/>
            <person name="Lipovsky A."/>
            <person name="Liu X."/>
            <person name="Liu J."/>
            <person name="Liu S."/>
            <person name="Lokyitsang T."/>
            <person name="Lokyitsang Y."/>
            <person name="Lubonja R."/>
            <person name="Lui A."/>
            <person name="MacDonald P."/>
            <person name="Magnisalis V."/>
            <person name="Maru K."/>
            <person name="Matthews C."/>
            <person name="McCusker W."/>
            <person name="McDonough S."/>
            <person name="Mehta T."/>
            <person name="Meldrim J."/>
            <person name="Meneus L."/>
            <person name="Mihai O."/>
            <person name="Mihalev A."/>
            <person name="Mihova T."/>
            <person name="Mittelman R."/>
            <person name="Mlenga V."/>
            <person name="Montmayeur A."/>
            <person name="Mulrain L."/>
            <person name="Navidi A."/>
            <person name="Naylor J."/>
            <person name="Negash T."/>
            <person name="Nguyen T."/>
            <person name="Nguyen N."/>
            <person name="Nicol R."/>
            <person name="Norbu C."/>
            <person name="Norbu N."/>
            <person name="Novod N."/>
            <person name="O'Neill B."/>
            <person name="Osman S."/>
            <person name="Markiewicz E."/>
            <person name="Oyono O.L."/>
            <person name="Patti C."/>
            <person name="Phunkhang P."/>
            <person name="Pierre F."/>
            <person name="Priest M."/>
            <person name="Raghuraman S."/>
            <person name="Rege F."/>
            <person name="Reyes R."/>
            <person name="Rise C."/>
            <person name="Rogov P."/>
            <person name="Ross K."/>
            <person name="Ryan E."/>
            <person name="Settipalli S."/>
            <person name="Shea T."/>
            <person name="Sherpa N."/>
            <person name="Shi L."/>
            <person name="Shih D."/>
            <person name="Sparrow T."/>
            <person name="Spaulding J."/>
            <person name="Stalker J."/>
            <person name="Stange-Thomann N."/>
            <person name="Stavropoulos S."/>
            <person name="Stone C."/>
            <person name="Strader C."/>
            <person name="Tesfaye S."/>
            <person name="Thomson T."/>
            <person name="Thoulutsang Y."/>
            <person name="Thoulutsang D."/>
            <person name="Topham K."/>
            <person name="Topping I."/>
            <person name="Tsamla T."/>
            <person name="Vassiliev H."/>
            <person name="Vo A."/>
            <person name="Wangchuk T."/>
            <person name="Wangdi T."/>
            <person name="Weiand M."/>
            <person name="Wilkinson J."/>
            <person name="Wilson A."/>
            <person name="Yadav S."/>
            <person name="Young G."/>
            <person name="Yu Q."/>
            <person name="Zembek L."/>
            <person name="Zhong D."/>
            <person name="Zimmer A."/>
            <person name="Zwirko Z."/>
            <person name="Jaffe D.B."/>
            <person name="Alvarez P."/>
            <person name="Brockman W."/>
            <person name="Butler J."/>
            <person name="Chin C."/>
            <person name="Gnerre S."/>
            <person name="Grabherr M."/>
            <person name="Kleber M."/>
            <person name="Mauceli E."/>
            <person name="MacCallum I."/>
        </authorList>
    </citation>
    <scope>NUCLEOTIDE SEQUENCE [LARGE SCALE GENOMIC DNA]</scope>
    <source>
        <strain evidence="9">Tucson 14030-0811.24</strain>
    </source>
</reference>
<sequence length="370" mass="42696">MNREVVQSLIFVLSGTFNVLVVKWGYNLEVEGRDGEKYRFFHPVFLTFLMFFGNLLSLCSRNSGRNEEQLLYDRAEFKPLKMLLPALLDAIASILLFTGLYLTYATSFQMIRGSAMMFVGFFGTILLNQSLGSRHWLAIISISCGVIHIISMDLLRVDYDQSSLAHYDRNSILTGDLLIITAELLHAMQYVYEEKIVKTTDVSIRQANGWKGLFGMIITLLLAVCFNYVPSSFNESSRGVFDDWIDVWYQLKANVWLNTALIMFFISCAAYDYVGMAIMKFSSTGNRLLADYLRVYFIWIFVILLEWEVFNLMTMLGLIILQMGIVLYRHAIFADWLRATVARWQRSRYMDLNEEQRDTNVPPSRPADVI</sequence>
<proteinExistence type="inferred from homology"/>
<dbReference type="SUPFAM" id="SSF103481">
    <property type="entry name" value="Multidrug resistance efflux transporter EmrE"/>
    <property type="match status" value="1"/>
</dbReference>